<reference evidence="1 2" key="1">
    <citation type="submission" date="2022-10" db="EMBL/GenBank/DDBJ databases">
        <title>The complete genomes of actinobacterial strains from the NBC collection.</title>
        <authorList>
            <person name="Joergensen T.S."/>
            <person name="Alvarez Arevalo M."/>
            <person name="Sterndorff E.B."/>
            <person name="Faurdal D."/>
            <person name="Vuksanovic O."/>
            <person name="Mourched A.-S."/>
            <person name="Charusanti P."/>
            <person name="Shaw S."/>
            <person name="Blin K."/>
            <person name="Weber T."/>
        </authorList>
    </citation>
    <scope>NUCLEOTIDE SEQUENCE [LARGE SCALE GENOMIC DNA]</scope>
    <source>
        <strain evidence="1 2">NBC_00319</strain>
    </source>
</reference>
<name>A0AAU4K082_9NOCA</name>
<dbReference type="EMBL" id="CP108021">
    <property type="protein sequence ID" value="WUM19392.1"/>
    <property type="molecule type" value="Genomic_DNA"/>
</dbReference>
<organism evidence="1 2">
    <name type="scientific">Williamsia herbipolensis</name>
    <dbReference type="NCBI Taxonomy" id="1603258"/>
    <lineage>
        <taxon>Bacteria</taxon>
        <taxon>Bacillati</taxon>
        <taxon>Actinomycetota</taxon>
        <taxon>Actinomycetes</taxon>
        <taxon>Mycobacteriales</taxon>
        <taxon>Nocardiaceae</taxon>
        <taxon>Williamsia</taxon>
    </lineage>
</organism>
<dbReference type="AlphaFoldDB" id="A0AAU4K082"/>
<gene>
    <name evidence="1" type="ORF">OG579_17035</name>
</gene>
<keyword evidence="2" id="KW-1185">Reference proteome</keyword>
<dbReference type="RefSeq" id="WP_328856901.1">
    <property type="nucleotide sequence ID" value="NZ_CP108021.1"/>
</dbReference>
<proteinExistence type="predicted"/>
<dbReference type="KEGG" id="whr:OG579_17035"/>
<evidence type="ECO:0000313" key="2">
    <source>
        <dbReference type="Proteomes" id="UP001432128"/>
    </source>
</evidence>
<protein>
    <submittedName>
        <fullName evidence="1">Uncharacterized protein</fullName>
    </submittedName>
</protein>
<accession>A0AAU4K082</accession>
<evidence type="ECO:0000313" key="1">
    <source>
        <dbReference type="EMBL" id="WUM19392.1"/>
    </source>
</evidence>
<dbReference type="Proteomes" id="UP001432128">
    <property type="component" value="Chromosome"/>
</dbReference>
<sequence>MTPTDLLVATEVATLKALAAAGRRARLPRSQADRMRGVPEHAVHTRIRIAAHPEQCERLLAGAWGALRIALTGRMPDGDITVVIDVCDGYARELIVAGRPLNRGELSDRVQAARHQDAHI</sequence>